<organism evidence="1 2">
    <name type="scientific">Prymnesium parvum</name>
    <name type="common">Toxic golden alga</name>
    <dbReference type="NCBI Taxonomy" id="97485"/>
    <lineage>
        <taxon>Eukaryota</taxon>
        <taxon>Haptista</taxon>
        <taxon>Haptophyta</taxon>
        <taxon>Prymnesiophyceae</taxon>
        <taxon>Prymnesiales</taxon>
        <taxon>Prymnesiaceae</taxon>
        <taxon>Prymnesium</taxon>
    </lineage>
</organism>
<keyword evidence="2" id="KW-1185">Reference proteome</keyword>
<evidence type="ECO:0000313" key="1">
    <source>
        <dbReference type="EMBL" id="KAL1510226.1"/>
    </source>
</evidence>
<proteinExistence type="predicted"/>
<accession>A0AB34IZ56</accession>
<dbReference type="AlphaFoldDB" id="A0AB34IZ56"/>
<reference evidence="1 2" key="1">
    <citation type="journal article" date="2024" name="Science">
        <title>Giant polyketide synthase enzymes in the biosynthesis of giant marine polyether toxins.</title>
        <authorList>
            <person name="Fallon T.R."/>
            <person name="Shende V.V."/>
            <person name="Wierzbicki I.H."/>
            <person name="Pendleton A.L."/>
            <person name="Watervoot N.F."/>
            <person name="Auber R.P."/>
            <person name="Gonzalez D.J."/>
            <person name="Wisecaver J.H."/>
            <person name="Moore B.S."/>
        </authorList>
    </citation>
    <scope>NUCLEOTIDE SEQUENCE [LARGE SCALE GENOMIC DNA]</scope>
    <source>
        <strain evidence="1 2">12B1</strain>
    </source>
</reference>
<dbReference type="EMBL" id="JBGBPQ010000015">
    <property type="protein sequence ID" value="KAL1510226.1"/>
    <property type="molecule type" value="Genomic_DNA"/>
</dbReference>
<evidence type="ECO:0000313" key="2">
    <source>
        <dbReference type="Proteomes" id="UP001515480"/>
    </source>
</evidence>
<gene>
    <name evidence="1" type="ORF">AB1Y20_006553</name>
</gene>
<comment type="caution">
    <text evidence="1">The sequence shown here is derived from an EMBL/GenBank/DDBJ whole genome shotgun (WGS) entry which is preliminary data.</text>
</comment>
<protein>
    <submittedName>
        <fullName evidence="1">Uncharacterized protein</fullName>
    </submittedName>
</protein>
<name>A0AB34IZ56_PRYPA</name>
<dbReference type="Proteomes" id="UP001515480">
    <property type="component" value="Unassembled WGS sequence"/>
</dbReference>
<sequence>MVDEDMSDVGEIEVIVDIAGESLFNQAQPAGQNVMPVQLASTHAQSNEYVSDEDLSIVVEVMENLRIVVDEVEVESLLNQAQPGHKVKRMLDQGVEV</sequence>